<dbReference type="OrthoDB" id="1524207at2"/>
<dbReference type="Proteomes" id="UP000194450">
    <property type="component" value="Unassembled WGS sequence"/>
</dbReference>
<reference evidence="3" key="1">
    <citation type="submission" date="2017-04" db="EMBL/GenBank/DDBJ databases">
        <authorList>
            <person name="Varghese N."/>
            <person name="Submissions S."/>
        </authorList>
    </citation>
    <scope>NUCLEOTIDE SEQUENCE [LARGE SCALE GENOMIC DNA]</scope>
</reference>
<evidence type="ECO:0000256" key="1">
    <source>
        <dbReference type="SAM" id="SignalP"/>
    </source>
</evidence>
<protein>
    <recommendedName>
        <fullName evidence="4">Lipoprotein</fullName>
    </recommendedName>
</protein>
<sequence>MTKARAVRFLPITLASVLFLSACDQTTEPGSAAVASEDVQQQFIANITAHCGKAFEGEVVSDDTDDSVWQQRLVMHIRDCAVDEVKIPLHVGEDRSRTWVISETDTGLQLQHIHLHEDGTPDATSPYGGHTNEPGTANQQAFPVDEASKTIFAANNLIASQQNTWTITFIDDNTFSYQLSRPGRLFEVHFDLTKPVDVPPPAWGYEPDAQ</sequence>
<name>A0A1Y6EA32_9GAMM</name>
<dbReference type="EMBL" id="FXWH01000001">
    <property type="protein sequence ID" value="SMQ59455.1"/>
    <property type="molecule type" value="Genomic_DNA"/>
</dbReference>
<dbReference type="RefSeq" id="WP_086434793.1">
    <property type="nucleotide sequence ID" value="NZ_FXWH01000001.1"/>
</dbReference>
<keyword evidence="1" id="KW-0732">Signal</keyword>
<evidence type="ECO:0000313" key="3">
    <source>
        <dbReference type="Proteomes" id="UP000194450"/>
    </source>
</evidence>
<dbReference type="AlphaFoldDB" id="A0A1Y6EA32"/>
<feature type="signal peptide" evidence="1">
    <location>
        <begin position="1"/>
        <end position="22"/>
    </location>
</feature>
<gene>
    <name evidence="2" type="ORF">SAMN06297229_0268</name>
</gene>
<evidence type="ECO:0000313" key="2">
    <source>
        <dbReference type="EMBL" id="SMQ59455.1"/>
    </source>
</evidence>
<keyword evidence="3" id="KW-1185">Reference proteome</keyword>
<dbReference type="PROSITE" id="PS51257">
    <property type="entry name" value="PROKAR_LIPOPROTEIN"/>
    <property type="match status" value="1"/>
</dbReference>
<proteinExistence type="predicted"/>
<evidence type="ECO:0008006" key="4">
    <source>
        <dbReference type="Google" id="ProtNLM"/>
    </source>
</evidence>
<feature type="chain" id="PRO_5013232499" description="Lipoprotein" evidence="1">
    <location>
        <begin position="23"/>
        <end position="210"/>
    </location>
</feature>
<organism evidence="2 3">
    <name type="scientific">Pseudidiomarina planktonica</name>
    <dbReference type="NCBI Taxonomy" id="1323738"/>
    <lineage>
        <taxon>Bacteria</taxon>
        <taxon>Pseudomonadati</taxon>
        <taxon>Pseudomonadota</taxon>
        <taxon>Gammaproteobacteria</taxon>
        <taxon>Alteromonadales</taxon>
        <taxon>Idiomarinaceae</taxon>
        <taxon>Pseudidiomarina</taxon>
    </lineage>
</organism>
<accession>A0A1Y6EA32</accession>